<keyword evidence="1" id="KW-0479">Metal-binding</keyword>
<dbReference type="PANTHER" id="PTHR43880:SF10">
    <property type="entry name" value="ALCOHOL DEHYDROGENASE-LIKE 2"/>
    <property type="match status" value="1"/>
</dbReference>
<reference evidence="6" key="2">
    <citation type="journal article" date="2017" name="Nat. Plants">
        <title>The Aegilops tauschii genome reveals multiple impacts of transposons.</title>
        <authorList>
            <person name="Zhao G."/>
            <person name="Zou C."/>
            <person name="Li K."/>
            <person name="Wang K."/>
            <person name="Li T."/>
            <person name="Gao L."/>
            <person name="Zhang X."/>
            <person name="Wang H."/>
            <person name="Yang Z."/>
            <person name="Liu X."/>
            <person name="Jiang W."/>
            <person name="Mao L."/>
            <person name="Kong X."/>
            <person name="Jiao Y."/>
            <person name="Jia J."/>
        </authorList>
    </citation>
    <scope>NUCLEOTIDE SEQUENCE [LARGE SCALE GENOMIC DNA]</scope>
    <source>
        <strain evidence="6">cv. AL8/78</strain>
    </source>
</reference>
<evidence type="ECO:0000313" key="5">
    <source>
        <dbReference type="EnsemblPlants" id="AET2Gv20340200.2"/>
    </source>
</evidence>
<dbReference type="GO" id="GO:0051903">
    <property type="term" value="F:S-(hydroxymethyl)glutathione dehydrogenase [NAD(P)+] activity"/>
    <property type="evidence" value="ECO:0007669"/>
    <property type="project" value="TreeGrafter"/>
</dbReference>
<reference evidence="5" key="5">
    <citation type="journal article" date="2021" name="G3 (Bethesda)">
        <title>Aegilops tauschii genome assembly Aet v5.0 features greater sequence contiguity and improved annotation.</title>
        <authorList>
            <person name="Wang L."/>
            <person name="Zhu T."/>
            <person name="Rodriguez J.C."/>
            <person name="Deal K.R."/>
            <person name="Dubcovsky J."/>
            <person name="McGuire P.E."/>
            <person name="Lux T."/>
            <person name="Spannagl M."/>
            <person name="Mayer K.F.X."/>
            <person name="Baldrich P."/>
            <person name="Meyers B.C."/>
            <person name="Huo N."/>
            <person name="Gu Y.Q."/>
            <person name="Zhou H."/>
            <person name="Devos K.M."/>
            <person name="Bennetzen J.L."/>
            <person name="Unver T."/>
            <person name="Budak H."/>
            <person name="Gulick P.J."/>
            <person name="Galiba G."/>
            <person name="Kalapos B."/>
            <person name="Nelson D.R."/>
            <person name="Li P."/>
            <person name="You F.M."/>
            <person name="Luo M.C."/>
            <person name="Dvorak J."/>
        </authorList>
    </citation>
    <scope>NUCLEOTIDE SEQUENCE [LARGE SCALE GENOMIC DNA]</scope>
    <source>
        <strain evidence="5">cv. AL8/78</strain>
    </source>
</reference>
<reference evidence="6" key="1">
    <citation type="journal article" date="2014" name="Science">
        <title>Ancient hybridizations among the ancestral genomes of bread wheat.</title>
        <authorList>
            <consortium name="International Wheat Genome Sequencing Consortium,"/>
            <person name="Marcussen T."/>
            <person name="Sandve S.R."/>
            <person name="Heier L."/>
            <person name="Spannagl M."/>
            <person name="Pfeifer M."/>
            <person name="Jakobsen K.S."/>
            <person name="Wulff B.B."/>
            <person name="Steuernagel B."/>
            <person name="Mayer K.F."/>
            <person name="Olsen O.A."/>
        </authorList>
    </citation>
    <scope>NUCLEOTIDE SEQUENCE [LARGE SCALE GENOMIC DNA]</scope>
    <source>
        <strain evidence="6">cv. AL8/78</strain>
    </source>
</reference>
<dbReference type="SUPFAM" id="SSF50129">
    <property type="entry name" value="GroES-like"/>
    <property type="match status" value="1"/>
</dbReference>
<dbReference type="EnsemblPlants" id="AET2Gv20340200.2">
    <property type="protein sequence ID" value="AET2Gv20340200.2"/>
    <property type="gene ID" value="AET2Gv20340200"/>
</dbReference>
<name>A0A453B2A2_AEGTS</name>
<keyword evidence="6" id="KW-1185">Reference proteome</keyword>
<dbReference type="GO" id="GO:0004022">
    <property type="term" value="F:alcohol dehydrogenase (NAD+) activity"/>
    <property type="evidence" value="ECO:0007669"/>
    <property type="project" value="UniProtKB-EC"/>
</dbReference>
<reference evidence="5" key="3">
    <citation type="journal article" date="2017" name="Nature">
        <title>Genome sequence of the progenitor of the wheat D genome Aegilops tauschii.</title>
        <authorList>
            <person name="Luo M.C."/>
            <person name="Gu Y.Q."/>
            <person name="Puiu D."/>
            <person name="Wang H."/>
            <person name="Twardziok S.O."/>
            <person name="Deal K.R."/>
            <person name="Huo N."/>
            <person name="Zhu T."/>
            <person name="Wang L."/>
            <person name="Wang Y."/>
            <person name="McGuire P.E."/>
            <person name="Liu S."/>
            <person name="Long H."/>
            <person name="Ramasamy R.K."/>
            <person name="Rodriguez J.C."/>
            <person name="Van S.L."/>
            <person name="Yuan L."/>
            <person name="Wang Z."/>
            <person name="Xia Z."/>
            <person name="Xiao L."/>
            <person name="Anderson O.D."/>
            <person name="Ouyang S."/>
            <person name="Liang Y."/>
            <person name="Zimin A.V."/>
            <person name="Pertea G."/>
            <person name="Qi P."/>
            <person name="Bennetzen J.L."/>
            <person name="Dai X."/>
            <person name="Dawson M.W."/>
            <person name="Muller H.G."/>
            <person name="Kugler K."/>
            <person name="Rivarola-Duarte L."/>
            <person name="Spannagl M."/>
            <person name="Mayer K.F.X."/>
            <person name="Lu F.H."/>
            <person name="Bevan M.W."/>
            <person name="Leroy P."/>
            <person name="Li P."/>
            <person name="You F.M."/>
            <person name="Sun Q."/>
            <person name="Liu Z."/>
            <person name="Lyons E."/>
            <person name="Wicker T."/>
            <person name="Salzberg S.L."/>
            <person name="Devos K.M."/>
            <person name="Dvorak J."/>
        </authorList>
    </citation>
    <scope>NUCLEOTIDE SEQUENCE [LARGE SCALE GENOMIC DNA]</scope>
    <source>
        <strain evidence="5">cv. AL8/78</strain>
    </source>
</reference>
<comment type="catalytic activity">
    <reaction evidence="3">
        <text>a primary alcohol + NAD(+) = an aldehyde + NADH + H(+)</text>
        <dbReference type="Rhea" id="RHEA:10736"/>
        <dbReference type="ChEBI" id="CHEBI:15378"/>
        <dbReference type="ChEBI" id="CHEBI:15734"/>
        <dbReference type="ChEBI" id="CHEBI:17478"/>
        <dbReference type="ChEBI" id="CHEBI:57540"/>
        <dbReference type="ChEBI" id="CHEBI:57945"/>
        <dbReference type="EC" id="1.1.1.1"/>
    </reaction>
</comment>
<dbReference type="PANTHER" id="PTHR43880">
    <property type="entry name" value="ALCOHOL DEHYDROGENASE"/>
    <property type="match status" value="1"/>
</dbReference>
<evidence type="ECO:0000256" key="2">
    <source>
        <dbReference type="ARBA" id="ARBA00022833"/>
    </source>
</evidence>
<dbReference type="AlphaFoldDB" id="A0A453B2A2"/>
<evidence type="ECO:0000256" key="3">
    <source>
        <dbReference type="ARBA" id="ARBA00049243"/>
    </source>
</evidence>
<evidence type="ECO:0000313" key="6">
    <source>
        <dbReference type="Proteomes" id="UP000015105"/>
    </source>
</evidence>
<reference evidence="5" key="4">
    <citation type="submission" date="2019-03" db="UniProtKB">
        <authorList>
            <consortium name="EnsemblPlants"/>
        </authorList>
    </citation>
    <scope>IDENTIFICATION</scope>
</reference>
<accession>A0A453B2A2</accession>
<proteinExistence type="predicted"/>
<feature type="region of interest" description="Disordered" evidence="4">
    <location>
        <begin position="1"/>
        <end position="21"/>
    </location>
</feature>
<dbReference type="Proteomes" id="UP000015105">
    <property type="component" value="Chromosome 2D"/>
</dbReference>
<evidence type="ECO:0000256" key="1">
    <source>
        <dbReference type="ARBA" id="ARBA00022723"/>
    </source>
</evidence>
<dbReference type="GO" id="GO:0005829">
    <property type="term" value="C:cytosol"/>
    <property type="evidence" value="ECO:0007669"/>
    <property type="project" value="TreeGrafter"/>
</dbReference>
<evidence type="ECO:0000256" key="4">
    <source>
        <dbReference type="SAM" id="MobiDB-lite"/>
    </source>
</evidence>
<dbReference type="InterPro" id="IPR011032">
    <property type="entry name" value="GroES-like_sf"/>
</dbReference>
<dbReference type="Gene3D" id="3.90.180.10">
    <property type="entry name" value="Medium-chain alcohol dehydrogenases, catalytic domain"/>
    <property type="match status" value="1"/>
</dbReference>
<organism evidence="5 6">
    <name type="scientific">Aegilops tauschii subsp. strangulata</name>
    <name type="common">Goatgrass</name>
    <dbReference type="NCBI Taxonomy" id="200361"/>
    <lineage>
        <taxon>Eukaryota</taxon>
        <taxon>Viridiplantae</taxon>
        <taxon>Streptophyta</taxon>
        <taxon>Embryophyta</taxon>
        <taxon>Tracheophyta</taxon>
        <taxon>Spermatophyta</taxon>
        <taxon>Magnoliopsida</taxon>
        <taxon>Liliopsida</taxon>
        <taxon>Poales</taxon>
        <taxon>Poaceae</taxon>
        <taxon>BOP clade</taxon>
        <taxon>Pooideae</taxon>
        <taxon>Triticodae</taxon>
        <taxon>Triticeae</taxon>
        <taxon>Triticinae</taxon>
        <taxon>Aegilops</taxon>
    </lineage>
</organism>
<sequence>HVERASDGRLAARKTMEQNTATKPIRCKAAVSKVAGQPLEMEEVEVAPPRAHEVRIRILCTSLCHTDLTFWRLKDFPGQHPIILRHEAAGKWHANMEWPLVAIFCNHKFFHSSSPHRCYLCSSLRILCGQKDKQNNH</sequence>
<dbReference type="GO" id="GO:0046294">
    <property type="term" value="P:formaldehyde catabolic process"/>
    <property type="evidence" value="ECO:0007669"/>
    <property type="project" value="TreeGrafter"/>
</dbReference>
<protein>
    <submittedName>
        <fullName evidence="5">Uncharacterized protein</fullName>
    </submittedName>
</protein>
<keyword evidence="2" id="KW-0862">Zinc</keyword>
<dbReference type="Gramene" id="AET2Gv20340200.2">
    <property type="protein sequence ID" value="AET2Gv20340200.2"/>
    <property type="gene ID" value="AET2Gv20340200"/>
</dbReference>
<dbReference type="GO" id="GO:0008270">
    <property type="term" value="F:zinc ion binding"/>
    <property type="evidence" value="ECO:0007669"/>
    <property type="project" value="TreeGrafter"/>
</dbReference>